<keyword evidence="3" id="KW-1185">Reference proteome</keyword>
<dbReference type="AlphaFoldDB" id="A0A1E7MZK2"/>
<dbReference type="OrthoDB" id="9773531at2"/>
<gene>
    <name evidence="1" type="ORF">GCM10010502_31810</name>
    <name evidence="2" type="ORF">HS99_0037225</name>
</gene>
<dbReference type="InterPro" id="IPR055151">
    <property type="entry name" value="GH113"/>
</dbReference>
<dbReference type="Pfam" id="PF22612">
    <property type="entry name" value="GH113"/>
    <property type="match status" value="1"/>
</dbReference>
<dbReference type="EMBL" id="BMUB01000006">
    <property type="protein sequence ID" value="GGU77538.1"/>
    <property type="molecule type" value="Genomic_DNA"/>
</dbReference>
<accession>A0A1E7MZK2</accession>
<protein>
    <recommendedName>
        <fullName evidence="4">GH26 domain-containing protein</fullName>
    </recommendedName>
</protein>
<reference evidence="2 3" key="2">
    <citation type="submission" date="2014-07" db="EMBL/GenBank/DDBJ databases">
        <authorList>
            <person name="Zhang J.E."/>
            <person name="Yang H."/>
            <person name="Guo J."/>
            <person name="Deng Z."/>
            <person name="Luo H."/>
            <person name="Luo M."/>
            <person name="Zhao B."/>
        </authorList>
    </citation>
    <scope>NUCLEOTIDE SEQUENCE [LARGE SCALE GENOMIC DNA]</scope>
    <source>
        <strain evidence="2">ATCC 10762</strain>
        <strain evidence="3">ATCC 10762 / DSM 40127 / CCM 3239 / JCM 4008 / LMG 5968 / NBRC 12843 / NCIMB 8234 / A-377</strain>
    </source>
</reference>
<dbReference type="CDD" id="cd19608">
    <property type="entry name" value="GH113_mannanase-like"/>
    <property type="match status" value="1"/>
</dbReference>
<dbReference type="Proteomes" id="UP000610124">
    <property type="component" value="Unassembled WGS sequence"/>
</dbReference>
<name>A0A1E7MZK2_KITAU</name>
<evidence type="ECO:0000313" key="3">
    <source>
        <dbReference type="Proteomes" id="UP000037395"/>
    </source>
</evidence>
<comment type="caution">
    <text evidence="2">The sequence shown here is derived from an EMBL/GenBank/DDBJ whole genome shotgun (WGS) entry which is preliminary data.</text>
</comment>
<proteinExistence type="predicted"/>
<dbReference type="EMBL" id="JPRF03000055">
    <property type="protein sequence ID" value="OEV33856.1"/>
    <property type="molecule type" value="Genomic_DNA"/>
</dbReference>
<evidence type="ECO:0000313" key="1">
    <source>
        <dbReference type="EMBL" id="GGU77538.1"/>
    </source>
</evidence>
<reference evidence="1" key="1">
    <citation type="journal article" date="2014" name="Int. J. Syst. Evol. Microbiol.">
        <title>Complete genome sequence of Corynebacterium casei LMG S-19264T (=DSM 44701T), isolated from a smear-ripened cheese.</title>
        <authorList>
            <consortium name="US DOE Joint Genome Institute (JGI-PGF)"/>
            <person name="Walter F."/>
            <person name="Albersmeier A."/>
            <person name="Kalinowski J."/>
            <person name="Ruckert C."/>
        </authorList>
    </citation>
    <scope>NUCLEOTIDE SEQUENCE</scope>
    <source>
        <strain evidence="1">JCM 4434</strain>
    </source>
</reference>
<organism evidence="2 3">
    <name type="scientific">Kitasatospora aureofaciens</name>
    <name type="common">Streptomyces aureofaciens</name>
    <dbReference type="NCBI Taxonomy" id="1894"/>
    <lineage>
        <taxon>Bacteria</taxon>
        <taxon>Bacillati</taxon>
        <taxon>Actinomycetota</taxon>
        <taxon>Actinomycetes</taxon>
        <taxon>Kitasatosporales</taxon>
        <taxon>Streptomycetaceae</taxon>
        <taxon>Kitasatospora</taxon>
    </lineage>
</organism>
<dbReference type="Proteomes" id="UP000037395">
    <property type="component" value="Unassembled WGS sequence"/>
</dbReference>
<reference evidence="1" key="5">
    <citation type="submission" date="2020-09" db="EMBL/GenBank/DDBJ databases">
        <authorList>
            <person name="Sun Q."/>
            <person name="Ohkuma M."/>
        </authorList>
    </citation>
    <scope>NUCLEOTIDE SEQUENCE</scope>
    <source>
        <strain evidence="1">JCM 4434</strain>
    </source>
</reference>
<dbReference type="GeneID" id="97486253"/>
<reference evidence="2" key="3">
    <citation type="submission" date="2016-08" db="EMBL/GenBank/DDBJ databases">
        <title>Sequencing, Assembly and Comparative Genomics of S. aureofaciens ATCC 10762.</title>
        <authorList>
            <person name="Gradnigo J.S."/>
            <person name="Johnson N."/>
            <person name="Somerville G.A."/>
        </authorList>
    </citation>
    <scope>NUCLEOTIDE SEQUENCE [LARGE SCALE GENOMIC DNA]</scope>
    <source>
        <strain evidence="2">ATCC 10762</strain>
    </source>
</reference>
<sequence>MKRPAIFVLPTLVLGITVVVPMVWGDHPIRFEHRRPTEVHWAGAPTEQGRVWGFGKDAPPAPADTGPKVARPWTKGSPEWGVQVYWLDDPADPDSYVQGKVDRIVKYVVGLNANSLSVTFPYYTTGTKSNAVAARPTSPSPERLALLLDAAHRAGLRTTVRPIMDEEVFDYVHTLKWRGNIAPTDRDAWFASYAAFLAPYLKTAQDHSAAEFTIGTEFNSLEGDPHWQGLIDEARKAFHGELEYDANFDNWSKGAIAVPADGTGADAYPPARNADDDAPIADLKASWNAWLDHRGKGPQPTTKLTEVGIPAQNGAYRTPGEYYKKTELNETVQATWFTAVCQVAQERKLRGLYFWSLYFGIDPTLPTTPDTPRMDYAGRPNSEKAIRDCFAQTYEVPQQ</sequence>
<accession>A0A8H9HQQ1</accession>
<reference evidence="3" key="4">
    <citation type="submission" date="2016-08" db="EMBL/GenBank/DDBJ databases">
        <title>Sequencing, assembly and comparative genomics of S. aureofaciens ATCC 10762.</title>
        <authorList>
            <person name="Gradnigo J.S."/>
            <person name="Johnson N."/>
            <person name="Somerville G.A."/>
        </authorList>
    </citation>
    <scope>NUCLEOTIDE SEQUENCE [LARGE SCALE GENOMIC DNA]</scope>
    <source>
        <strain evidence="3">ATCC 10762 / DSM 40127 / CCM 3239 / JCM 4008 / LMG 5968 / NBRC 12843 / NCIMB 8234 / A-377</strain>
    </source>
</reference>
<dbReference type="KEGG" id="kau:B6264_07420"/>
<evidence type="ECO:0000313" key="2">
    <source>
        <dbReference type="EMBL" id="OEV33856.1"/>
    </source>
</evidence>
<dbReference type="RefSeq" id="WP_030551278.1">
    <property type="nucleotide sequence ID" value="NZ_BMUB01000006.1"/>
</dbReference>
<dbReference type="InterPro" id="IPR017853">
    <property type="entry name" value="GH"/>
</dbReference>
<dbReference type="SUPFAM" id="SSF51445">
    <property type="entry name" value="(Trans)glycosidases"/>
    <property type="match status" value="1"/>
</dbReference>
<dbReference type="Gene3D" id="3.20.20.80">
    <property type="entry name" value="Glycosidases"/>
    <property type="match status" value="1"/>
</dbReference>
<evidence type="ECO:0008006" key="4">
    <source>
        <dbReference type="Google" id="ProtNLM"/>
    </source>
</evidence>